<reference evidence="7 8" key="1">
    <citation type="journal article" date="2016" name="Nat. Commun.">
        <title>Thousands of microbial genomes shed light on interconnected biogeochemical processes in an aquifer system.</title>
        <authorList>
            <person name="Anantharaman K."/>
            <person name="Brown C.T."/>
            <person name="Hug L.A."/>
            <person name="Sharon I."/>
            <person name="Castelle C.J."/>
            <person name="Probst A.J."/>
            <person name="Thomas B.C."/>
            <person name="Singh A."/>
            <person name="Wilkins M.J."/>
            <person name="Karaoz U."/>
            <person name="Brodie E.L."/>
            <person name="Williams K.H."/>
            <person name="Hubbard S.S."/>
            <person name="Banfield J.F."/>
        </authorList>
    </citation>
    <scope>NUCLEOTIDE SEQUENCE [LARGE SCALE GENOMIC DNA]</scope>
</reference>
<evidence type="ECO:0000313" key="8">
    <source>
        <dbReference type="Proteomes" id="UP000185891"/>
    </source>
</evidence>
<evidence type="ECO:0000256" key="3">
    <source>
        <dbReference type="ARBA" id="ARBA00022801"/>
    </source>
</evidence>
<accession>A0A1F5EKL9</accession>
<dbReference type="GO" id="GO:0000287">
    <property type="term" value="F:magnesium ion binding"/>
    <property type="evidence" value="ECO:0007669"/>
    <property type="project" value="InterPro"/>
</dbReference>
<dbReference type="GO" id="GO:0046081">
    <property type="term" value="P:dUTP catabolic process"/>
    <property type="evidence" value="ECO:0007669"/>
    <property type="project" value="InterPro"/>
</dbReference>
<feature type="domain" description="dUTPase-like" evidence="6">
    <location>
        <begin position="18"/>
        <end position="106"/>
    </location>
</feature>
<dbReference type="AlphaFoldDB" id="A0A1F5EKL9"/>
<dbReference type="Gene3D" id="2.70.40.10">
    <property type="match status" value="1"/>
</dbReference>
<evidence type="ECO:0000256" key="5">
    <source>
        <dbReference type="ARBA" id="ARBA00047686"/>
    </source>
</evidence>
<dbReference type="PANTHER" id="PTHR11241:SF0">
    <property type="entry name" value="DEOXYURIDINE 5'-TRIPHOSPHATE NUCLEOTIDOHYDROLASE"/>
    <property type="match status" value="1"/>
</dbReference>
<comment type="similarity">
    <text evidence="1">Belongs to the dUTPase family.</text>
</comment>
<dbReference type="PANTHER" id="PTHR11241">
    <property type="entry name" value="DEOXYURIDINE 5'-TRIPHOSPHATE NUCLEOTIDOHYDROLASE"/>
    <property type="match status" value="1"/>
</dbReference>
<dbReference type="InterPro" id="IPR008181">
    <property type="entry name" value="dUTPase"/>
</dbReference>
<dbReference type="GO" id="GO:0004170">
    <property type="term" value="F:dUTP diphosphatase activity"/>
    <property type="evidence" value="ECO:0007669"/>
    <property type="project" value="UniProtKB-EC"/>
</dbReference>
<evidence type="ECO:0000256" key="2">
    <source>
        <dbReference type="ARBA" id="ARBA00012379"/>
    </source>
</evidence>
<protein>
    <recommendedName>
        <fullName evidence="2">dUTP diphosphatase</fullName>
        <ecNumber evidence="2">3.6.1.23</ecNumber>
    </recommendedName>
</protein>
<evidence type="ECO:0000256" key="1">
    <source>
        <dbReference type="ARBA" id="ARBA00006581"/>
    </source>
</evidence>
<dbReference type="InterPro" id="IPR033704">
    <property type="entry name" value="dUTPase_trimeric"/>
</dbReference>
<comment type="caution">
    <text evidence="7">The sequence shown here is derived from an EMBL/GenBank/DDBJ whole genome shotgun (WGS) entry which is preliminary data.</text>
</comment>
<keyword evidence="4" id="KW-0546">Nucleotide metabolism</keyword>
<dbReference type="GO" id="GO:0006226">
    <property type="term" value="P:dUMP biosynthetic process"/>
    <property type="evidence" value="ECO:0007669"/>
    <property type="project" value="InterPro"/>
</dbReference>
<organism evidence="7 8">
    <name type="scientific">Candidatus Campbellbacteria bacterium RIFCSPHIGHO2_12_FULL_35_10</name>
    <dbReference type="NCBI Taxonomy" id="1797578"/>
    <lineage>
        <taxon>Bacteria</taxon>
        <taxon>Candidatus Campbelliibacteriota</taxon>
    </lineage>
</organism>
<dbReference type="Proteomes" id="UP000185891">
    <property type="component" value="Unassembled WGS sequence"/>
</dbReference>
<evidence type="ECO:0000256" key="4">
    <source>
        <dbReference type="ARBA" id="ARBA00023080"/>
    </source>
</evidence>
<gene>
    <name evidence="7" type="ORF">A3E89_00655</name>
</gene>
<dbReference type="EC" id="3.6.1.23" evidence="2"/>
<keyword evidence="3" id="KW-0378">Hydrolase</keyword>
<dbReference type="Pfam" id="PF00692">
    <property type="entry name" value="dUTPase"/>
    <property type="match status" value="1"/>
</dbReference>
<evidence type="ECO:0000259" key="6">
    <source>
        <dbReference type="Pfam" id="PF00692"/>
    </source>
</evidence>
<dbReference type="EMBL" id="MFAA01000049">
    <property type="protein sequence ID" value="OGD67880.1"/>
    <property type="molecule type" value="Genomic_DNA"/>
</dbReference>
<sequence length="170" mass="18920">MKEPYLKVKLLNDRAFLPSKRDEDSSFDLYAIHEEDFIILYPGDIQLMKTGIAIEIPQDWVFYIAERSSTGSKGIAKRSGVIDSGYRGEIFVPINNTSNKPVVFAKHDDEKLNFFLGEKGLKKENVTIYSMSKAIAQGILLYSPHVEVEEVEELSDGTARGDGALGSTGK</sequence>
<proteinExistence type="inferred from homology"/>
<dbReference type="InterPro" id="IPR036157">
    <property type="entry name" value="dUTPase-like_sf"/>
</dbReference>
<evidence type="ECO:0000313" key="7">
    <source>
        <dbReference type="EMBL" id="OGD67880.1"/>
    </source>
</evidence>
<comment type="catalytic activity">
    <reaction evidence="5">
        <text>dUTP + H2O = dUMP + diphosphate + H(+)</text>
        <dbReference type="Rhea" id="RHEA:10248"/>
        <dbReference type="ChEBI" id="CHEBI:15377"/>
        <dbReference type="ChEBI" id="CHEBI:15378"/>
        <dbReference type="ChEBI" id="CHEBI:33019"/>
        <dbReference type="ChEBI" id="CHEBI:61555"/>
        <dbReference type="ChEBI" id="CHEBI:246422"/>
        <dbReference type="EC" id="3.6.1.23"/>
    </reaction>
</comment>
<name>A0A1F5EKL9_9BACT</name>
<dbReference type="SUPFAM" id="SSF51283">
    <property type="entry name" value="dUTPase-like"/>
    <property type="match status" value="1"/>
</dbReference>
<dbReference type="CDD" id="cd07557">
    <property type="entry name" value="trimeric_dUTPase"/>
    <property type="match status" value="1"/>
</dbReference>
<dbReference type="InterPro" id="IPR029054">
    <property type="entry name" value="dUTPase-like"/>
</dbReference>